<keyword evidence="3" id="KW-1185">Reference proteome</keyword>
<reference evidence="2 3" key="1">
    <citation type="journal article" date="2016" name="Mol. Biol. Evol.">
        <title>Comparative Genomics of Early-Diverging Mushroom-Forming Fungi Provides Insights into the Origins of Lignocellulose Decay Capabilities.</title>
        <authorList>
            <person name="Nagy L.G."/>
            <person name="Riley R."/>
            <person name="Tritt A."/>
            <person name="Adam C."/>
            <person name="Daum C."/>
            <person name="Floudas D."/>
            <person name="Sun H."/>
            <person name="Yadav J.S."/>
            <person name="Pangilinan J."/>
            <person name="Larsson K.H."/>
            <person name="Matsuura K."/>
            <person name="Barry K."/>
            <person name="Labutti K."/>
            <person name="Kuo R."/>
            <person name="Ohm R.A."/>
            <person name="Bhattacharya S.S."/>
            <person name="Shirouzu T."/>
            <person name="Yoshinaga Y."/>
            <person name="Martin F.M."/>
            <person name="Grigoriev I.V."/>
            <person name="Hibbett D.S."/>
        </authorList>
    </citation>
    <scope>NUCLEOTIDE SEQUENCE [LARGE SCALE GENOMIC DNA]</scope>
    <source>
        <strain evidence="2 3">93-53</strain>
    </source>
</reference>
<dbReference type="InParanoid" id="A0A165AQM4"/>
<dbReference type="RefSeq" id="XP_040757203.1">
    <property type="nucleotide sequence ID" value="XM_040913699.1"/>
</dbReference>
<name>A0A165AQM4_9APHY</name>
<sequence length="88" mass="9822">MSIRTFQRIKIAVDIRHIALDATHQTRECDGHSRPRTSIPHAKRDMLPRPTPPSAAAHDRPLRDAIARSLEPSRADDNPAQVLAKETA</sequence>
<feature type="compositionally biased region" description="Basic and acidic residues" evidence="1">
    <location>
        <begin position="24"/>
        <end position="33"/>
    </location>
</feature>
<proteinExistence type="predicted"/>
<feature type="region of interest" description="Disordered" evidence="1">
    <location>
        <begin position="24"/>
        <end position="88"/>
    </location>
</feature>
<dbReference type="AlphaFoldDB" id="A0A165AQM4"/>
<feature type="compositionally biased region" description="Basic and acidic residues" evidence="1">
    <location>
        <begin position="57"/>
        <end position="77"/>
    </location>
</feature>
<dbReference type="EMBL" id="KV427867">
    <property type="protein sequence ID" value="KZS99462.1"/>
    <property type="molecule type" value="Genomic_DNA"/>
</dbReference>
<dbReference type="Proteomes" id="UP000076871">
    <property type="component" value="Unassembled WGS sequence"/>
</dbReference>
<protein>
    <submittedName>
        <fullName evidence="2">Uncharacterized protein</fullName>
    </submittedName>
</protein>
<gene>
    <name evidence="2" type="ORF">LAESUDRAFT_765509</name>
</gene>
<accession>A0A165AQM4</accession>
<evidence type="ECO:0000313" key="3">
    <source>
        <dbReference type="Proteomes" id="UP000076871"/>
    </source>
</evidence>
<evidence type="ECO:0000313" key="2">
    <source>
        <dbReference type="EMBL" id="KZS99462.1"/>
    </source>
</evidence>
<dbReference type="GeneID" id="63830727"/>
<organism evidence="2 3">
    <name type="scientific">Laetiporus sulphureus 93-53</name>
    <dbReference type="NCBI Taxonomy" id="1314785"/>
    <lineage>
        <taxon>Eukaryota</taxon>
        <taxon>Fungi</taxon>
        <taxon>Dikarya</taxon>
        <taxon>Basidiomycota</taxon>
        <taxon>Agaricomycotina</taxon>
        <taxon>Agaricomycetes</taxon>
        <taxon>Polyporales</taxon>
        <taxon>Laetiporus</taxon>
    </lineage>
</organism>
<evidence type="ECO:0000256" key="1">
    <source>
        <dbReference type="SAM" id="MobiDB-lite"/>
    </source>
</evidence>